<sequence length="139" mass="15968">MKFRNNQPPPAGFQLAPMIDVVFLLLIFFIVTYQLSDYETELDVSVPTAEEGATTTRAYLEELINVRSDGTIVMEKKIYTLDELQAKMERLVRVNKNQPIRIRGDADTRYQDIITVIDTCRKAGIWNVSFATQKPKPNR</sequence>
<gene>
    <name evidence="9" type="ORF">ACFSW8_15685</name>
</gene>
<evidence type="ECO:0000256" key="5">
    <source>
        <dbReference type="ARBA" id="ARBA00022989"/>
    </source>
</evidence>
<keyword evidence="4 7" id="KW-0812">Transmembrane</keyword>
<organism evidence="9 10">
    <name type="scientific">Rubritalea tangerina</name>
    <dbReference type="NCBI Taxonomy" id="430798"/>
    <lineage>
        <taxon>Bacteria</taxon>
        <taxon>Pseudomonadati</taxon>
        <taxon>Verrucomicrobiota</taxon>
        <taxon>Verrucomicrobiia</taxon>
        <taxon>Verrucomicrobiales</taxon>
        <taxon>Rubritaleaceae</taxon>
        <taxon>Rubritalea</taxon>
    </lineage>
</organism>
<evidence type="ECO:0000313" key="9">
    <source>
        <dbReference type="EMBL" id="MFD2160345.1"/>
    </source>
</evidence>
<name>A0ABW4ZF57_9BACT</name>
<comment type="similarity">
    <text evidence="2 7">Belongs to the ExbD/TolR family.</text>
</comment>
<evidence type="ECO:0000256" key="2">
    <source>
        <dbReference type="ARBA" id="ARBA00005811"/>
    </source>
</evidence>
<evidence type="ECO:0000256" key="4">
    <source>
        <dbReference type="ARBA" id="ARBA00022692"/>
    </source>
</evidence>
<feature type="transmembrane region" description="Helical" evidence="8">
    <location>
        <begin position="12"/>
        <end position="35"/>
    </location>
</feature>
<keyword evidence="6 8" id="KW-0472">Membrane</keyword>
<dbReference type="Proteomes" id="UP001597389">
    <property type="component" value="Unassembled WGS sequence"/>
</dbReference>
<keyword evidence="3" id="KW-1003">Cell membrane</keyword>
<dbReference type="Pfam" id="PF02472">
    <property type="entry name" value="ExbD"/>
    <property type="match status" value="1"/>
</dbReference>
<dbReference type="EMBL" id="JBHUJB010000076">
    <property type="protein sequence ID" value="MFD2160345.1"/>
    <property type="molecule type" value="Genomic_DNA"/>
</dbReference>
<comment type="caution">
    <text evidence="9">The sequence shown here is derived from an EMBL/GenBank/DDBJ whole genome shotgun (WGS) entry which is preliminary data.</text>
</comment>
<evidence type="ECO:0000256" key="8">
    <source>
        <dbReference type="SAM" id="Phobius"/>
    </source>
</evidence>
<keyword evidence="7" id="KW-0813">Transport</keyword>
<protein>
    <submittedName>
        <fullName evidence="9">ExbD/TolR family protein</fullName>
    </submittedName>
</protein>
<keyword evidence="10" id="KW-1185">Reference proteome</keyword>
<dbReference type="PANTHER" id="PTHR30558:SF3">
    <property type="entry name" value="BIOPOLYMER TRANSPORT PROTEIN EXBD-RELATED"/>
    <property type="match status" value="1"/>
</dbReference>
<keyword evidence="7" id="KW-0653">Protein transport</keyword>
<evidence type="ECO:0000256" key="7">
    <source>
        <dbReference type="RuleBase" id="RU003879"/>
    </source>
</evidence>
<evidence type="ECO:0000256" key="1">
    <source>
        <dbReference type="ARBA" id="ARBA00004162"/>
    </source>
</evidence>
<accession>A0ABW4ZF57</accession>
<dbReference type="Gene3D" id="3.30.420.270">
    <property type="match status" value="1"/>
</dbReference>
<keyword evidence="5 8" id="KW-1133">Transmembrane helix</keyword>
<evidence type="ECO:0000313" key="10">
    <source>
        <dbReference type="Proteomes" id="UP001597389"/>
    </source>
</evidence>
<dbReference type="PANTHER" id="PTHR30558">
    <property type="entry name" value="EXBD MEMBRANE COMPONENT OF PMF-DRIVEN MACROMOLECULE IMPORT SYSTEM"/>
    <property type="match status" value="1"/>
</dbReference>
<evidence type="ECO:0000256" key="6">
    <source>
        <dbReference type="ARBA" id="ARBA00023136"/>
    </source>
</evidence>
<dbReference type="InterPro" id="IPR003400">
    <property type="entry name" value="ExbD"/>
</dbReference>
<proteinExistence type="inferred from homology"/>
<reference evidence="10" key="1">
    <citation type="journal article" date="2019" name="Int. J. Syst. Evol. Microbiol.">
        <title>The Global Catalogue of Microorganisms (GCM) 10K type strain sequencing project: providing services to taxonomists for standard genome sequencing and annotation.</title>
        <authorList>
            <consortium name="The Broad Institute Genomics Platform"/>
            <consortium name="The Broad Institute Genome Sequencing Center for Infectious Disease"/>
            <person name="Wu L."/>
            <person name="Ma J."/>
        </authorList>
    </citation>
    <scope>NUCLEOTIDE SEQUENCE [LARGE SCALE GENOMIC DNA]</scope>
    <source>
        <strain evidence="10">CCUG 57942</strain>
    </source>
</reference>
<dbReference type="RefSeq" id="WP_377088364.1">
    <property type="nucleotide sequence ID" value="NZ_JBHSJL010000014.1"/>
</dbReference>
<comment type="subcellular location">
    <subcellularLocation>
        <location evidence="1">Cell membrane</location>
        <topology evidence="1">Single-pass membrane protein</topology>
    </subcellularLocation>
    <subcellularLocation>
        <location evidence="7">Cell membrane</location>
        <topology evidence="7">Single-pass type II membrane protein</topology>
    </subcellularLocation>
</comment>
<evidence type="ECO:0000256" key="3">
    <source>
        <dbReference type="ARBA" id="ARBA00022475"/>
    </source>
</evidence>